<feature type="signal peptide" evidence="4">
    <location>
        <begin position="1"/>
        <end position="21"/>
    </location>
</feature>
<dbReference type="Pfam" id="PF03480">
    <property type="entry name" value="DctP"/>
    <property type="match status" value="1"/>
</dbReference>
<keyword evidence="3 4" id="KW-0732">Signal</keyword>
<evidence type="ECO:0000256" key="3">
    <source>
        <dbReference type="ARBA" id="ARBA00022729"/>
    </source>
</evidence>
<evidence type="ECO:0000313" key="5">
    <source>
        <dbReference type="EMBL" id="RAH97770.1"/>
    </source>
</evidence>
<evidence type="ECO:0000256" key="4">
    <source>
        <dbReference type="SAM" id="SignalP"/>
    </source>
</evidence>
<dbReference type="OrthoDB" id="9799287at2"/>
<evidence type="ECO:0000256" key="2">
    <source>
        <dbReference type="ARBA" id="ARBA00022448"/>
    </source>
</evidence>
<evidence type="ECO:0000313" key="6">
    <source>
        <dbReference type="Proteomes" id="UP000249590"/>
    </source>
</evidence>
<protein>
    <submittedName>
        <fullName evidence="5">TRAP transporter substrate-binding protein DctP</fullName>
    </submittedName>
</protein>
<dbReference type="InterPro" id="IPR038404">
    <property type="entry name" value="TRAP_DctP_sf"/>
</dbReference>
<dbReference type="RefSeq" id="WP_111351616.1">
    <property type="nucleotide sequence ID" value="NZ_JAIWKD010000004.1"/>
</dbReference>
<dbReference type="InterPro" id="IPR018389">
    <property type="entry name" value="DctP_fam"/>
</dbReference>
<dbReference type="PANTHER" id="PTHR33376:SF7">
    <property type="entry name" value="C4-DICARBOXYLATE-BINDING PROTEIN DCTB"/>
    <property type="match status" value="1"/>
</dbReference>
<feature type="chain" id="PRO_5032793448" evidence="4">
    <location>
        <begin position="22"/>
        <end position="342"/>
    </location>
</feature>
<accession>A0A8B2NRL8</accession>
<reference evidence="5 6" key="1">
    <citation type="submission" date="2018-05" db="EMBL/GenBank/DDBJ databases">
        <title>Acuticoccus sediminis sp. nov., isolated from deep-sea sediment of Indian Ocean.</title>
        <authorList>
            <person name="Liu X."/>
            <person name="Lai Q."/>
            <person name="Du Y."/>
            <person name="Sun F."/>
            <person name="Zhang X."/>
            <person name="Wang S."/>
            <person name="Shao Z."/>
        </authorList>
    </citation>
    <scope>NUCLEOTIDE SEQUENCE [LARGE SCALE GENOMIC DNA]</scope>
    <source>
        <strain evidence="5 6">PTG4-2</strain>
    </source>
</reference>
<dbReference type="CDD" id="cd13602">
    <property type="entry name" value="PBP2_TRAP_BpDctp6_7"/>
    <property type="match status" value="1"/>
</dbReference>
<keyword evidence="2" id="KW-0813">Transport</keyword>
<sequence length="342" mass="36691">MRETTAAAAALLVALTGAAHAETQINVVGNLGITTQSRELERPFWEEKIGELSNGEIKANFKPFNEIGLKGPEIFRLLGTGVMNIATGQLGHSSGDVPINDATDLAGLSPTIEEFKAVTDAFRGPLTEYYADKLGLVILTMQSYQAQILYCRDELKGLADLKGRKIRSSGASQADFIEYFGGTAVAMSFGEVQQGLQQGVIDCAITGTLGGYMAKWSEGADYLYTLPVNWGAGSTMANKAWWDGQSEEVRQTIIEGLGDLEAEMWALNAKENEIGIACNTSGPCPEGEPAGMVRVDPSPEDVELRRKALVEAVLPGFKRRCGDECAGIFNETIGEVVGLTIE</sequence>
<dbReference type="NCBIfam" id="NF037995">
    <property type="entry name" value="TRAP_S1"/>
    <property type="match status" value="1"/>
</dbReference>
<dbReference type="Proteomes" id="UP000249590">
    <property type="component" value="Unassembled WGS sequence"/>
</dbReference>
<gene>
    <name evidence="5" type="ORF">DLJ53_28435</name>
</gene>
<dbReference type="Gene3D" id="3.40.190.170">
    <property type="entry name" value="Bacterial extracellular solute-binding protein, family 7"/>
    <property type="match status" value="1"/>
</dbReference>
<keyword evidence="6" id="KW-1185">Reference proteome</keyword>
<organism evidence="5 6">
    <name type="scientific">Acuticoccus sediminis</name>
    <dbReference type="NCBI Taxonomy" id="2184697"/>
    <lineage>
        <taxon>Bacteria</taxon>
        <taxon>Pseudomonadati</taxon>
        <taxon>Pseudomonadota</taxon>
        <taxon>Alphaproteobacteria</taxon>
        <taxon>Hyphomicrobiales</taxon>
        <taxon>Amorphaceae</taxon>
        <taxon>Acuticoccus</taxon>
    </lineage>
</organism>
<name>A0A8B2NRL8_9HYPH</name>
<dbReference type="PANTHER" id="PTHR33376">
    <property type="match status" value="1"/>
</dbReference>
<comment type="similarity">
    <text evidence="1">Belongs to the bacterial solute-binding protein 7 family.</text>
</comment>
<dbReference type="GO" id="GO:0055085">
    <property type="term" value="P:transmembrane transport"/>
    <property type="evidence" value="ECO:0007669"/>
    <property type="project" value="InterPro"/>
</dbReference>
<proteinExistence type="inferred from homology"/>
<evidence type="ECO:0000256" key="1">
    <source>
        <dbReference type="ARBA" id="ARBA00009023"/>
    </source>
</evidence>
<dbReference type="AlphaFoldDB" id="A0A8B2NRL8"/>
<dbReference type="EMBL" id="QHHQ01000008">
    <property type="protein sequence ID" value="RAH97770.1"/>
    <property type="molecule type" value="Genomic_DNA"/>
</dbReference>
<comment type="caution">
    <text evidence="5">The sequence shown here is derived from an EMBL/GenBank/DDBJ whole genome shotgun (WGS) entry which is preliminary data.</text>
</comment>